<name>A0A0F9W674_9ZZZZ</name>
<evidence type="ECO:0000256" key="1">
    <source>
        <dbReference type="SAM" id="Phobius"/>
    </source>
</evidence>
<dbReference type="Gene3D" id="3.40.30.10">
    <property type="entry name" value="Glutaredoxin"/>
    <property type="match status" value="1"/>
</dbReference>
<comment type="caution">
    <text evidence="3">The sequence shown here is derived from an EMBL/GenBank/DDBJ whole genome shotgun (WGS) entry which is preliminary data.</text>
</comment>
<reference evidence="3" key="1">
    <citation type="journal article" date="2015" name="Nature">
        <title>Complex archaea that bridge the gap between prokaryotes and eukaryotes.</title>
        <authorList>
            <person name="Spang A."/>
            <person name="Saw J.H."/>
            <person name="Jorgensen S.L."/>
            <person name="Zaremba-Niedzwiedzka K."/>
            <person name="Martijn J."/>
            <person name="Lind A.E."/>
            <person name="van Eijk R."/>
            <person name="Schleper C."/>
            <person name="Guy L."/>
            <person name="Ettema T.J."/>
        </authorList>
    </citation>
    <scope>NUCLEOTIDE SEQUENCE</scope>
</reference>
<feature type="transmembrane region" description="Helical" evidence="1">
    <location>
        <begin position="12"/>
        <end position="28"/>
    </location>
</feature>
<sequence length="267" mass="29481">MKINILTNLIRVVYLIIAFPLTAFAQYPDAVQVLIDGGLKVEARFDAPGGLQGYVGRKDGRAVTLYLMTDGEHVVIGKMVDGFGQDLSAEHIRTWLPAIDLTQAWQQLANATWVAEGPKDARRIVYVFTDPNCGYCVEFRQKASAYLNRGIQLRHILVGVIQPSSLAKAASVVSADNPLEHLAFLDSQFPRNWLESPDLIPAGPRKKIEANNQLMKTLAVPATPTVFYRDKQGEVHKIVGLPDDTALSNAVFRPPNQGASQHLQNRQ</sequence>
<dbReference type="AlphaFoldDB" id="A0A0F9W674"/>
<feature type="domain" description="Thioredoxin-like fold" evidence="2">
    <location>
        <begin position="120"/>
        <end position="243"/>
    </location>
</feature>
<dbReference type="GO" id="GO:0042597">
    <property type="term" value="C:periplasmic space"/>
    <property type="evidence" value="ECO:0007669"/>
    <property type="project" value="InterPro"/>
</dbReference>
<dbReference type="NCBIfam" id="NF008657">
    <property type="entry name" value="PRK11657.1"/>
    <property type="match status" value="1"/>
</dbReference>
<dbReference type="InterPro" id="IPR012336">
    <property type="entry name" value="Thioredoxin-like_fold"/>
</dbReference>
<dbReference type="PANTHER" id="PTHR35272">
    <property type="entry name" value="THIOL:DISULFIDE INTERCHANGE PROTEIN DSBC-RELATED"/>
    <property type="match status" value="1"/>
</dbReference>
<dbReference type="InterPro" id="IPR051470">
    <property type="entry name" value="Thiol:disulfide_interchange"/>
</dbReference>
<keyword evidence="1" id="KW-0812">Transmembrane</keyword>
<dbReference type="InterPro" id="IPR036249">
    <property type="entry name" value="Thioredoxin-like_sf"/>
</dbReference>
<dbReference type="InterPro" id="IPR033954">
    <property type="entry name" value="DiS-bond_Isoase_DsbC/G"/>
</dbReference>
<gene>
    <name evidence="3" type="ORF">LCGC14_0321550</name>
</gene>
<dbReference type="EMBL" id="LAZR01000218">
    <property type="protein sequence ID" value="KKN81201.1"/>
    <property type="molecule type" value="Genomic_DNA"/>
</dbReference>
<dbReference type="Gene3D" id="3.10.450.70">
    <property type="entry name" value="Disulphide bond isomerase, DsbC/G, N-terminal"/>
    <property type="match status" value="1"/>
</dbReference>
<dbReference type="CDD" id="cd03020">
    <property type="entry name" value="DsbA_DsbC_DsbG"/>
    <property type="match status" value="1"/>
</dbReference>
<dbReference type="SUPFAM" id="SSF54423">
    <property type="entry name" value="DsbC/DsbG N-terminal domain-like"/>
    <property type="match status" value="1"/>
</dbReference>
<dbReference type="InterPro" id="IPR009094">
    <property type="entry name" value="DiS-bond_isomerase_DsbC/G_N_sf"/>
</dbReference>
<keyword evidence="1" id="KW-1133">Transmembrane helix</keyword>
<dbReference type="SUPFAM" id="SSF52833">
    <property type="entry name" value="Thioredoxin-like"/>
    <property type="match status" value="1"/>
</dbReference>
<keyword evidence="1" id="KW-0472">Membrane</keyword>
<protein>
    <recommendedName>
        <fullName evidence="2">Thioredoxin-like fold domain-containing protein</fullName>
    </recommendedName>
</protein>
<dbReference type="Pfam" id="PF13098">
    <property type="entry name" value="Thioredoxin_2"/>
    <property type="match status" value="1"/>
</dbReference>
<dbReference type="PANTHER" id="PTHR35272:SF4">
    <property type="entry name" value="THIOL:DISULFIDE INTERCHANGE PROTEIN DSBG"/>
    <property type="match status" value="1"/>
</dbReference>
<evidence type="ECO:0000313" key="3">
    <source>
        <dbReference type="EMBL" id="KKN81201.1"/>
    </source>
</evidence>
<evidence type="ECO:0000259" key="2">
    <source>
        <dbReference type="Pfam" id="PF13098"/>
    </source>
</evidence>
<organism evidence="3">
    <name type="scientific">marine sediment metagenome</name>
    <dbReference type="NCBI Taxonomy" id="412755"/>
    <lineage>
        <taxon>unclassified sequences</taxon>
        <taxon>metagenomes</taxon>
        <taxon>ecological metagenomes</taxon>
    </lineage>
</organism>
<proteinExistence type="predicted"/>
<accession>A0A0F9W674</accession>